<name>A0A5R9DSH4_9LACT</name>
<dbReference type="Proteomes" id="UP000306420">
    <property type="component" value="Unassembled WGS sequence"/>
</dbReference>
<keyword evidence="1" id="KW-1133">Transmembrane helix</keyword>
<evidence type="ECO:0000313" key="2">
    <source>
        <dbReference type="EMBL" id="TLQ39628.1"/>
    </source>
</evidence>
<protein>
    <submittedName>
        <fullName evidence="2">Uncharacterized protein</fullName>
    </submittedName>
</protein>
<comment type="caution">
    <text evidence="2">The sequence shown here is derived from an EMBL/GenBank/DDBJ whole genome shotgun (WGS) entry which is preliminary data.</text>
</comment>
<dbReference type="OrthoDB" id="2139692at2"/>
<proteinExistence type="predicted"/>
<feature type="transmembrane region" description="Helical" evidence="1">
    <location>
        <begin position="76"/>
        <end position="109"/>
    </location>
</feature>
<sequence length="210" mass="23022">MFLGKINQCNALTLFSLFFGAVGVGFSMIGESQYTIISLIIASVGYIFSYRFTAMFEREDAQISFDLEFDVLSKSVVYALLPASLLISLSLGSVLSVIVAALYILAVIIRLAHFNQAIEFQGEQFDGKTQGLPLEASAIFIPIISLLGYVIPMNIFQYVLAVAYIIIGASFVVKYPIPKLPEKWLVYVLILALVLVVAFIFLGTLTPVLA</sequence>
<evidence type="ECO:0000256" key="1">
    <source>
        <dbReference type="SAM" id="Phobius"/>
    </source>
</evidence>
<evidence type="ECO:0000313" key="3">
    <source>
        <dbReference type="Proteomes" id="UP000306420"/>
    </source>
</evidence>
<gene>
    <name evidence="2" type="ORF">FEZ33_10620</name>
</gene>
<feature type="transmembrane region" description="Helical" evidence="1">
    <location>
        <begin position="130"/>
        <end position="149"/>
    </location>
</feature>
<feature type="transmembrane region" description="Helical" evidence="1">
    <location>
        <begin position="185"/>
        <end position="209"/>
    </location>
</feature>
<organism evidence="2 3">
    <name type="scientific">Ruoffia tabacinasalis</name>
    <dbReference type="NCBI Taxonomy" id="87458"/>
    <lineage>
        <taxon>Bacteria</taxon>
        <taxon>Bacillati</taxon>
        <taxon>Bacillota</taxon>
        <taxon>Bacilli</taxon>
        <taxon>Lactobacillales</taxon>
        <taxon>Aerococcaceae</taxon>
        <taxon>Ruoffia</taxon>
    </lineage>
</organism>
<dbReference type="AlphaFoldDB" id="A0A5R9DSH4"/>
<feature type="transmembrane region" description="Helical" evidence="1">
    <location>
        <begin position="155"/>
        <end position="173"/>
    </location>
</feature>
<feature type="transmembrane region" description="Helical" evidence="1">
    <location>
        <begin position="12"/>
        <end position="29"/>
    </location>
</feature>
<dbReference type="RefSeq" id="WP_138405362.1">
    <property type="nucleotide sequence ID" value="NZ_VBSP01000053.1"/>
</dbReference>
<feature type="transmembrane region" description="Helical" evidence="1">
    <location>
        <begin position="36"/>
        <end position="56"/>
    </location>
</feature>
<keyword evidence="1" id="KW-0812">Transmembrane</keyword>
<reference evidence="2 3" key="1">
    <citation type="submission" date="2019-05" db="EMBL/GenBank/DDBJ databases">
        <title>The metagenome of a microbial culture collection derived from dairy environment covers the genomic content of the human microbiome.</title>
        <authorList>
            <person name="Roder T."/>
            <person name="Wuthrich D."/>
            <person name="Sattari Z."/>
            <person name="Von Ah U."/>
            <person name="Bar C."/>
            <person name="Ronchi F."/>
            <person name="Macpherson A.J."/>
            <person name="Ganal-Vonarburg S.C."/>
            <person name="Bruggmann R."/>
            <person name="Vergeres G."/>
        </authorList>
    </citation>
    <scope>NUCLEOTIDE SEQUENCE [LARGE SCALE GENOMIC DNA]</scope>
    <source>
        <strain evidence="2 3">FAM 24227</strain>
    </source>
</reference>
<accession>A0A5R9DSH4</accession>
<dbReference type="EMBL" id="VBSP01000053">
    <property type="protein sequence ID" value="TLQ39628.1"/>
    <property type="molecule type" value="Genomic_DNA"/>
</dbReference>
<keyword evidence="1" id="KW-0472">Membrane</keyword>